<dbReference type="EMBL" id="CP011035">
    <property type="protein sequence ID" value="ALS34680.1"/>
    <property type="molecule type" value="Genomic_DNA"/>
</dbReference>
<evidence type="ECO:0000313" key="2">
    <source>
        <dbReference type="Proteomes" id="UP000065261"/>
    </source>
</evidence>
<proteinExistence type="predicted"/>
<reference evidence="1 2" key="1">
    <citation type="submission" date="2015-03" db="EMBL/GenBank/DDBJ databases">
        <authorList>
            <person name="Murphy D."/>
        </authorList>
    </citation>
    <scope>NUCLEOTIDE SEQUENCE [LARGE SCALE GENOMIC DNA]</scope>
    <source>
        <strain evidence="1 2">KMM 520</strain>
    </source>
</reference>
<evidence type="ECO:0000313" key="1">
    <source>
        <dbReference type="EMBL" id="ALS34680.1"/>
    </source>
</evidence>
<dbReference type="KEGG" id="ptn:PTRA_b0157"/>
<protein>
    <submittedName>
        <fullName evidence="1">Uncharacterized protein</fullName>
    </submittedName>
</protein>
<name>A0A0U2X218_9GAMM</name>
<dbReference type="AlphaFoldDB" id="A0A0U2X218"/>
<organism evidence="1">
    <name type="scientific">Pseudoalteromonas translucida KMM 520</name>
    <dbReference type="NCBI Taxonomy" id="1315283"/>
    <lineage>
        <taxon>Bacteria</taxon>
        <taxon>Pseudomonadati</taxon>
        <taxon>Pseudomonadota</taxon>
        <taxon>Gammaproteobacteria</taxon>
        <taxon>Alteromonadales</taxon>
        <taxon>Pseudoalteromonadaceae</taxon>
        <taxon>Pseudoalteromonas</taxon>
    </lineage>
</organism>
<dbReference type="Proteomes" id="UP000065261">
    <property type="component" value="Chromosome II"/>
</dbReference>
<accession>A0A0U2X218</accession>
<sequence length="45" mass="4818">MFFKLPAGDNSSGVNANGGVFFEELAVVDSMSAPYIKLVTSQLHE</sequence>
<gene>
    <name evidence="1" type="ORF">PTRA_b0157</name>
</gene>